<proteinExistence type="predicted"/>
<dbReference type="OrthoDB" id="2592092at2759"/>
<dbReference type="eggNOG" id="KOG4765">
    <property type="taxonomic scope" value="Eukaryota"/>
</dbReference>
<sequence>MSYALASKKRKFHRVLDSISLGSSQKSSSPQPSLAGEDKLMLSGTAQINPSIKRVRLSRGENTDDSTPLPSRNTLSRHSTPSTTSLRPSFVPWDRERFLERLETFRNVERWKPQPDAINEVQWAKRGWSCTDKTRVECVGGCGQSVVVKLPDDIDELEEYDSEKIADRREVRAQLVIKYQNLIVEGHAEKCPWRKSGCDDSIQRLPLTKAETALHSLQTRYKNLLSAGSRLPSMETLILPEKFDQEFMLASLPPEILAGGGPAEIHTPADVPPSEETEDSSEKPLFTADKTALALALFGWDISGDANAGLSQSGRKLGQCGWETLGRVIESEHRRQIWSKNQALRAENPSPSPAEQTPEQLDEETRKTKDREWWAKLRRVRQILQPKGAKKTKPT</sequence>
<dbReference type="AlphaFoldDB" id="C5FCT0"/>
<dbReference type="GO" id="GO:0005634">
    <property type="term" value="C:nucleus"/>
    <property type="evidence" value="ECO:0007669"/>
    <property type="project" value="UniProtKB-SubCell"/>
</dbReference>
<dbReference type="EMBL" id="DS995701">
    <property type="protein sequence ID" value="EEQ27614.1"/>
    <property type="molecule type" value="Genomic_DNA"/>
</dbReference>
<evidence type="ECO:0000256" key="1">
    <source>
        <dbReference type="ARBA" id="ARBA00004123"/>
    </source>
</evidence>
<keyword evidence="2" id="KW-0539">Nucleus</keyword>
<organism evidence="5 6">
    <name type="scientific">Arthroderma otae (strain ATCC MYA-4605 / CBS 113480)</name>
    <name type="common">Microsporum canis</name>
    <dbReference type="NCBI Taxonomy" id="554155"/>
    <lineage>
        <taxon>Eukaryota</taxon>
        <taxon>Fungi</taxon>
        <taxon>Dikarya</taxon>
        <taxon>Ascomycota</taxon>
        <taxon>Pezizomycotina</taxon>
        <taxon>Eurotiomycetes</taxon>
        <taxon>Eurotiomycetidae</taxon>
        <taxon>Onygenales</taxon>
        <taxon>Arthrodermataceae</taxon>
        <taxon>Microsporum</taxon>
    </lineage>
</organism>
<dbReference type="Pfam" id="PF07967">
    <property type="entry name" value="zf-C3HC"/>
    <property type="match status" value="1"/>
</dbReference>
<feature type="compositionally biased region" description="Low complexity" evidence="3">
    <location>
        <begin position="18"/>
        <end position="34"/>
    </location>
</feature>
<keyword evidence="6" id="KW-1185">Reference proteome</keyword>
<dbReference type="RefSeq" id="XP_002850398.1">
    <property type="nucleotide sequence ID" value="XM_002850352.1"/>
</dbReference>
<reference evidence="6" key="1">
    <citation type="journal article" date="2012" name="MBio">
        <title>Comparative genome analysis of Trichophyton rubrum and related dermatophytes reveals candidate genes involved in infection.</title>
        <authorList>
            <person name="Martinez D.A."/>
            <person name="Oliver B.G."/>
            <person name="Graeser Y."/>
            <person name="Goldberg J.M."/>
            <person name="Li W."/>
            <person name="Martinez-Rossi N.M."/>
            <person name="Monod M."/>
            <person name="Shelest E."/>
            <person name="Barton R.C."/>
            <person name="Birch E."/>
            <person name="Brakhage A.A."/>
            <person name="Chen Z."/>
            <person name="Gurr S.J."/>
            <person name="Heiman D."/>
            <person name="Heitman J."/>
            <person name="Kosti I."/>
            <person name="Rossi A."/>
            <person name="Saif S."/>
            <person name="Samalova M."/>
            <person name="Saunders C.W."/>
            <person name="Shea T."/>
            <person name="Summerbell R.C."/>
            <person name="Xu J."/>
            <person name="Young S."/>
            <person name="Zeng Q."/>
            <person name="Birren B.W."/>
            <person name="Cuomo C.A."/>
            <person name="White T.C."/>
        </authorList>
    </citation>
    <scope>NUCLEOTIDE SEQUENCE [LARGE SCALE GENOMIC DNA]</scope>
    <source>
        <strain evidence="6">ATCC MYA-4605 / CBS 113480</strain>
    </source>
</reference>
<evidence type="ECO:0000259" key="4">
    <source>
        <dbReference type="Pfam" id="PF07967"/>
    </source>
</evidence>
<feature type="region of interest" description="Disordered" evidence="3">
    <location>
        <begin position="342"/>
        <end position="370"/>
    </location>
</feature>
<dbReference type="InterPro" id="IPR012935">
    <property type="entry name" value="NuBaID_N"/>
</dbReference>
<dbReference type="HOGENOM" id="CLU_031412_0_0_1"/>
<dbReference type="VEuPathDB" id="FungiDB:MCYG_00502"/>
<feature type="domain" description="C3HC-type" evidence="4">
    <location>
        <begin position="92"/>
        <end position="234"/>
    </location>
</feature>
<dbReference type="GeneID" id="9225620"/>
<dbReference type="STRING" id="554155.C5FCT0"/>
<evidence type="ECO:0000256" key="3">
    <source>
        <dbReference type="SAM" id="MobiDB-lite"/>
    </source>
</evidence>
<feature type="region of interest" description="Disordered" evidence="3">
    <location>
        <begin position="16"/>
        <end position="88"/>
    </location>
</feature>
<protein>
    <submittedName>
        <fullName evidence="5">C3HC zinc finger domain-containing protein</fullName>
    </submittedName>
</protein>
<evidence type="ECO:0000313" key="6">
    <source>
        <dbReference type="Proteomes" id="UP000002035"/>
    </source>
</evidence>
<feature type="region of interest" description="Disordered" evidence="3">
    <location>
        <begin position="260"/>
        <end position="285"/>
    </location>
</feature>
<dbReference type="Proteomes" id="UP000002035">
    <property type="component" value="Unassembled WGS sequence"/>
</dbReference>
<name>C5FCT0_ARTOC</name>
<evidence type="ECO:0000256" key="2">
    <source>
        <dbReference type="ARBA" id="ARBA00023242"/>
    </source>
</evidence>
<evidence type="ECO:0000313" key="5">
    <source>
        <dbReference type="EMBL" id="EEQ27614.1"/>
    </source>
</evidence>
<accession>C5FCT0</accession>
<dbReference type="GO" id="GO:0008270">
    <property type="term" value="F:zinc ion binding"/>
    <property type="evidence" value="ECO:0007669"/>
    <property type="project" value="InterPro"/>
</dbReference>
<feature type="compositionally biased region" description="Polar residues" evidence="3">
    <location>
        <begin position="65"/>
        <end position="87"/>
    </location>
</feature>
<gene>
    <name evidence="5" type="ORF">MCYG_00502</name>
</gene>
<comment type="subcellular location">
    <subcellularLocation>
        <location evidence="1">Nucleus</location>
    </subcellularLocation>
</comment>
<dbReference type="PANTHER" id="PTHR15835:SF6">
    <property type="entry name" value="ZINC FINGER C3HC-TYPE PROTEIN 1"/>
    <property type="match status" value="1"/>
</dbReference>
<dbReference type="PANTHER" id="PTHR15835">
    <property type="entry name" value="NUCLEAR-INTERACTING PARTNER OF ALK"/>
    <property type="match status" value="1"/>
</dbReference>